<dbReference type="AlphaFoldDB" id="A0A4Q2EI79"/>
<evidence type="ECO:0000256" key="2">
    <source>
        <dbReference type="PROSITE-ProRule" id="PRU00335"/>
    </source>
</evidence>
<feature type="region of interest" description="Disordered" evidence="3">
    <location>
        <begin position="113"/>
        <end position="149"/>
    </location>
</feature>
<feature type="domain" description="HTH tetR-type" evidence="4">
    <location>
        <begin position="10"/>
        <end position="69"/>
    </location>
</feature>
<dbReference type="GO" id="GO:0000976">
    <property type="term" value="F:transcription cis-regulatory region binding"/>
    <property type="evidence" value="ECO:0007669"/>
    <property type="project" value="TreeGrafter"/>
</dbReference>
<evidence type="ECO:0000256" key="1">
    <source>
        <dbReference type="ARBA" id="ARBA00023125"/>
    </source>
</evidence>
<gene>
    <name evidence="5" type="ORF">C1706_10590</name>
</gene>
<dbReference type="InterPro" id="IPR001647">
    <property type="entry name" value="HTH_TetR"/>
</dbReference>
<evidence type="ECO:0000259" key="4">
    <source>
        <dbReference type="PROSITE" id="PS50977"/>
    </source>
</evidence>
<organism evidence="5 6">
    <name type="scientific">Propioniciclava flava</name>
    <dbReference type="NCBI Taxonomy" id="2072026"/>
    <lineage>
        <taxon>Bacteria</taxon>
        <taxon>Bacillati</taxon>
        <taxon>Actinomycetota</taxon>
        <taxon>Actinomycetes</taxon>
        <taxon>Propionibacteriales</taxon>
        <taxon>Propionibacteriaceae</taxon>
        <taxon>Propioniciclava</taxon>
    </lineage>
</organism>
<dbReference type="InterPro" id="IPR009057">
    <property type="entry name" value="Homeodomain-like_sf"/>
</dbReference>
<keyword evidence="1 2" id="KW-0238">DNA-binding</keyword>
<dbReference type="RefSeq" id="WP_129459211.1">
    <property type="nucleotide sequence ID" value="NZ_PPCV01000007.1"/>
</dbReference>
<dbReference type="PROSITE" id="PS50977">
    <property type="entry name" value="HTH_TETR_2"/>
    <property type="match status" value="1"/>
</dbReference>
<dbReference type="OrthoDB" id="3539650at2"/>
<keyword evidence="6" id="KW-1185">Reference proteome</keyword>
<dbReference type="GO" id="GO:0003700">
    <property type="term" value="F:DNA-binding transcription factor activity"/>
    <property type="evidence" value="ECO:0007669"/>
    <property type="project" value="TreeGrafter"/>
</dbReference>
<dbReference type="SUPFAM" id="SSF46689">
    <property type="entry name" value="Homeodomain-like"/>
    <property type="match status" value="1"/>
</dbReference>
<evidence type="ECO:0000313" key="6">
    <source>
        <dbReference type="Proteomes" id="UP000290624"/>
    </source>
</evidence>
<reference evidence="5 6" key="1">
    <citation type="submission" date="2018-01" db="EMBL/GenBank/DDBJ databases">
        <title>Lactibacter flavus gen. nov., sp. nov., a novel bacterium of the family Propionibacteriaceae isolated from raw milk and dairy products.</title>
        <authorList>
            <person name="Wenning M."/>
            <person name="Breitenwieser F."/>
            <person name="Huptas C."/>
            <person name="von Neubeck M."/>
            <person name="Busse H.-J."/>
            <person name="Scherer S."/>
        </authorList>
    </citation>
    <scope>NUCLEOTIDE SEQUENCE [LARGE SCALE GENOMIC DNA]</scope>
    <source>
        <strain evidence="5 6">VG341</strain>
    </source>
</reference>
<feature type="DNA-binding region" description="H-T-H motif" evidence="2">
    <location>
        <begin position="32"/>
        <end position="51"/>
    </location>
</feature>
<evidence type="ECO:0000313" key="5">
    <source>
        <dbReference type="EMBL" id="RXW31605.1"/>
    </source>
</evidence>
<protein>
    <recommendedName>
        <fullName evidence="4">HTH tetR-type domain-containing protein</fullName>
    </recommendedName>
</protein>
<dbReference type="PRINTS" id="PR00455">
    <property type="entry name" value="HTHTETR"/>
</dbReference>
<dbReference type="PANTHER" id="PTHR30055:SF226">
    <property type="entry name" value="HTH-TYPE TRANSCRIPTIONAL REGULATOR PKSA"/>
    <property type="match status" value="1"/>
</dbReference>
<comment type="caution">
    <text evidence="5">The sequence shown here is derived from an EMBL/GenBank/DDBJ whole genome shotgun (WGS) entry which is preliminary data.</text>
</comment>
<dbReference type="PANTHER" id="PTHR30055">
    <property type="entry name" value="HTH-TYPE TRANSCRIPTIONAL REGULATOR RUTR"/>
    <property type="match status" value="1"/>
</dbReference>
<dbReference type="InterPro" id="IPR050109">
    <property type="entry name" value="HTH-type_TetR-like_transc_reg"/>
</dbReference>
<accession>A0A4Q2EI79</accession>
<evidence type="ECO:0000256" key="3">
    <source>
        <dbReference type="SAM" id="MobiDB-lite"/>
    </source>
</evidence>
<sequence>MSRAKPMPAHERRQALIEATIPLLAAHGANISTRQVAEAAGVAEGTIFRVFRSKGDLIHAAAAASIDDGRLEAALAAIPPDTDLHGTLVAIAAALEDRVARLRAVVTLFQQAHPEGHQGPPNRPPFPPPAPPAPPRPGEPAEPAEFPRPDPQAAHLMVAQAVTNALAPHADHLTVPTDVAAIAIIGLTFGTLHLTAGNPALTAPDTLADLLLHGIAKDA</sequence>
<dbReference type="EMBL" id="PPCV01000007">
    <property type="protein sequence ID" value="RXW31605.1"/>
    <property type="molecule type" value="Genomic_DNA"/>
</dbReference>
<dbReference type="Pfam" id="PF00440">
    <property type="entry name" value="TetR_N"/>
    <property type="match status" value="1"/>
</dbReference>
<feature type="compositionally biased region" description="Pro residues" evidence="3">
    <location>
        <begin position="121"/>
        <end position="140"/>
    </location>
</feature>
<name>A0A4Q2EI79_9ACTN</name>
<dbReference type="Proteomes" id="UP000290624">
    <property type="component" value="Unassembled WGS sequence"/>
</dbReference>
<proteinExistence type="predicted"/>
<dbReference type="Gene3D" id="1.10.357.10">
    <property type="entry name" value="Tetracycline Repressor, domain 2"/>
    <property type="match status" value="1"/>
</dbReference>